<gene>
    <name evidence="2" type="ORF">PXEA_LOCUS29114</name>
</gene>
<accession>A0A448XG69</accession>
<dbReference type="Proteomes" id="UP000784294">
    <property type="component" value="Unassembled WGS sequence"/>
</dbReference>
<evidence type="ECO:0000256" key="1">
    <source>
        <dbReference type="SAM" id="MobiDB-lite"/>
    </source>
</evidence>
<feature type="compositionally biased region" description="Polar residues" evidence="1">
    <location>
        <begin position="37"/>
        <end position="54"/>
    </location>
</feature>
<reference evidence="2" key="1">
    <citation type="submission" date="2018-11" db="EMBL/GenBank/DDBJ databases">
        <authorList>
            <consortium name="Pathogen Informatics"/>
        </authorList>
    </citation>
    <scope>NUCLEOTIDE SEQUENCE</scope>
</reference>
<dbReference type="EMBL" id="CAAALY010250383">
    <property type="protein sequence ID" value="VEL35674.1"/>
    <property type="molecule type" value="Genomic_DNA"/>
</dbReference>
<dbReference type="AlphaFoldDB" id="A0A448XG69"/>
<evidence type="ECO:0000313" key="2">
    <source>
        <dbReference type="EMBL" id="VEL35674.1"/>
    </source>
</evidence>
<protein>
    <submittedName>
        <fullName evidence="2">Uncharacterized protein</fullName>
    </submittedName>
</protein>
<proteinExistence type="predicted"/>
<keyword evidence="3" id="KW-1185">Reference proteome</keyword>
<sequence>MGSVQEYLQLTFPHGMPGITLIFFGEVCRRTDEDMRTASTSVSAGASQTGQTTRPGVFAVPSRSSYSSLPPVPSWPSATRPYHTVLLCSSWTGTMNCAEDTAETRHWELEFQLVLLPGFATERPNM</sequence>
<name>A0A448XG69_9PLAT</name>
<feature type="region of interest" description="Disordered" evidence="1">
    <location>
        <begin position="35"/>
        <end position="57"/>
    </location>
</feature>
<comment type="caution">
    <text evidence="2">The sequence shown here is derived from an EMBL/GenBank/DDBJ whole genome shotgun (WGS) entry which is preliminary data.</text>
</comment>
<evidence type="ECO:0000313" key="3">
    <source>
        <dbReference type="Proteomes" id="UP000784294"/>
    </source>
</evidence>
<organism evidence="2 3">
    <name type="scientific">Protopolystoma xenopodis</name>
    <dbReference type="NCBI Taxonomy" id="117903"/>
    <lineage>
        <taxon>Eukaryota</taxon>
        <taxon>Metazoa</taxon>
        <taxon>Spiralia</taxon>
        <taxon>Lophotrochozoa</taxon>
        <taxon>Platyhelminthes</taxon>
        <taxon>Monogenea</taxon>
        <taxon>Polyopisthocotylea</taxon>
        <taxon>Polystomatidea</taxon>
        <taxon>Polystomatidae</taxon>
        <taxon>Protopolystoma</taxon>
    </lineage>
</organism>